<dbReference type="WBParaSite" id="sdigi.contig891.g9956.t1">
    <property type="protein sequence ID" value="sdigi.contig891.g9956.t1"/>
    <property type="gene ID" value="sdigi.contig891.g9956"/>
</dbReference>
<organism evidence="2 3">
    <name type="scientific">Setaria digitata</name>
    <dbReference type="NCBI Taxonomy" id="48799"/>
    <lineage>
        <taxon>Eukaryota</taxon>
        <taxon>Metazoa</taxon>
        <taxon>Ecdysozoa</taxon>
        <taxon>Nematoda</taxon>
        <taxon>Chromadorea</taxon>
        <taxon>Rhabditida</taxon>
        <taxon>Spirurina</taxon>
        <taxon>Spiruromorpha</taxon>
        <taxon>Filarioidea</taxon>
        <taxon>Setariidae</taxon>
        <taxon>Setaria</taxon>
    </lineage>
</organism>
<feature type="domain" description="Tyrosine-protein phosphatase" evidence="1">
    <location>
        <begin position="9"/>
        <end position="232"/>
    </location>
</feature>
<dbReference type="InterPro" id="IPR000242">
    <property type="entry name" value="PTP_cat"/>
</dbReference>
<name>A0A915Q7T5_9BILA</name>
<dbReference type="Proteomes" id="UP000887581">
    <property type="component" value="Unplaced"/>
</dbReference>
<dbReference type="GO" id="GO:0004725">
    <property type="term" value="F:protein tyrosine phosphatase activity"/>
    <property type="evidence" value="ECO:0007669"/>
    <property type="project" value="InterPro"/>
</dbReference>
<dbReference type="SMART" id="SM00194">
    <property type="entry name" value="PTPc"/>
    <property type="match status" value="1"/>
</dbReference>
<dbReference type="PROSITE" id="PS50055">
    <property type="entry name" value="TYR_PHOSPHATASE_PTP"/>
    <property type="match status" value="1"/>
</dbReference>
<evidence type="ECO:0000313" key="3">
    <source>
        <dbReference type="WBParaSite" id="sdigi.contig891.g9956.t1"/>
    </source>
</evidence>
<dbReference type="PRINTS" id="PR00700">
    <property type="entry name" value="PRTYPHPHTASE"/>
</dbReference>
<evidence type="ECO:0000259" key="1">
    <source>
        <dbReference type="PROSITE" id="PS50055"/>
    </source>
</evidence>
<dbReference type="PANTHER" id="PTHR45706:SF1">
    <property type="entry name" value="PEZ, ISOFORM A"/>
    <property type="match status" value="1"/>
</dbReference>
<protein>
    <submittedName>
        <fullName evidence="3">Tyrosine-protein phosphatase domain-containing protein</fullName>
    </submittedName>
</protein>
<dbReference type="Gene3D" id="3.90.190.10">
    <property type="entry name" value="Protein tyrosine phosphatase superfamily"/>
    <property type="match status" value="1"/>
</dbReference>
<proteinExistence type="predicted"/>
<sequence>MLNGVLQQYAVNSNGHNVDLLDTISMNGQMSIDANDQIVETEPYAVDSTIRRYMDYFIQSNPIPAGYINASNIQEFMNSTSPLYWPQKLMGKLRLSDHSLILLSSSTSKHQMTMIFQLKHNASGERRTIYHLRLMDWESGGVPPSEESFLGFMDAVNSVRRHLENEHLRKISFGLNLTDLTDRNRTQTTNFDYCKCMLIDASKTLAILRQQRICLVENVKQYRFVYSVLDQRQNLPCSGATVQLLSLFKLKS</sequence>
<accession>A0A915Q7T5</accession>
<evidence type="ECO:0000313" key="2">
    <source>
        <dbReference type="Proteomes" id="UP000887581"/>
    </source>
</evidence>
<reference evidence="3" key="1">
    <citation type="submission" date="2022-11" db="UniProtKB">
        <authorList>
            <consortium name="WormBaseParasite"/>
        </authorList>
    </citation>
    <scope>IDENTIFICATION</scope>
</reference>
<dbReference type="InterPro" id="IPR029021">
    <property type="entry name" value="Prot-tyrosine_phosphatase-like"/>
</dbReference>
<dbReference type="AlphaFoldDB" id="A0A915Q7T5"/>
<keyword evidence="2" id="KW-1185">Reference proteome</keyword>
<dbReference type="PANTHER" id="PTHR45706">
    <property type="entry name" value="TYROSINE-PROTEIN PHOSPHATASE"/>
    <property type="match status" value="1"/>
</dbReference>
<dbReference type="SUPFAM" id="SSF52799">
    <property type="entry name" value="(Phosphotyrosine protein) phosphatases II"/>
    <property type="match status" value="1"/>
</dbReference>
<dbReference type="Pfam" id="PF00102">
    <property type="entry name" value="Y_phosphatase"/>
    <property type="match status" value="1"/>
</dbReference>